<dbReference type="EMBL" id="JASJQH010007948">
    <property type="protein sequence ID" value="KAK9696571.1"/>
    <property type="molecule type" value="Genomic_DNA"/>
</dbReference>
<comment type="caution">
    <text evidence="2">The sequence shown here is derived from an EMBL/GenBank/DDBJ whole genome shotgun (WGS) entry which is preliminary data.</text>
</comment>
<reference evidence="2 3" key="1">
    <citation type="submission" date="2023-04" db="EMBL/GenBank/DDBJ databases">
        <title>Genome of Basidiobolus ranarum AG-B5.</title>
        <authorList>
            <person name="Stajich J.E."/>
            <person name="Carter-House D."/>
            <person name="Gryganskyi A."/>
        </authorList>
    </citation>
    <scope>NUCLEOTIDE SEQUENCE [LARGE SCALE GENOMIC DNA]</scope>
    <source>
        <strain evidence="2 3">AG-B5</strain>
    </source>
</reference>
<evidence type="ECO:0008006" key="4">
    <source>
        <dbReference type="Google" id="ProtNLM"/>
    </source>
</evidence>
<feature type="compositionally biased region" description="Polar residues" evidence="1">
    <location>
        <begin position="1"/>
        <end position="13"/>
    </location>
</feature>
<feature type="region of interest" description="Disordered" evidence="1">
    <location>
        <begin position="1"/>
        <end position="21"/>
    </location>
</feature>
<name>A0ABR2VSB3_9FUNG</name>
<dbReference type="Pfam" id="PF12070">
    <property type="entry name" value="SCAI"/>
    <property type="match status" value="1"/>
</dbReference>
<gene>
    <name evidence="2" type="ORF">K7432_012398</name>
</gene>
<evidence type="ECO:0000313" key="3">
    <source>
        <dbReference type="Proteomes" id="UP001479436"/>
    </source>
</evidence>
<protein>
    <recommendedName>
        <fullName evidence="4">Protein SCAI</fullName>
    </recommendedName>
</protein>
<accession>A0ABR2VSB3</accession>
<keyword evidence="3" id="KW-1185">Reference proteome</keyword>
<dbReference type="Proteomes" id="UP001479436">
    <property type="component" value="Unassembled WGS sequence"/>
</dbReference>
<dbReference type="InterPro" id="IPR022709">
    <property type="entry name" value="SCAI"/>
</dbReference>
<organism evidence="2 3">
    <name type="scientific">Basidiobolus ranarum</name>
    <dbReference type="NCBI Taxonomy" id="34480"/>
    <lineage>
        <taxon>Eukaryota</taxon>
        <taxon>Fungi</taxon>
        <taxon>Fungi incertae sedis</taxon>
        <taxon>Zoopagomycota</taxon>
        <taxon>Entomophthoromycotina</taxon>
        <taxon>Basidiobolomycetes</taxon>
        <taxon>Basidiobolales</taxon>
        <taxon>Basidiobolaceae</taxon>
        <taxon>Basidiobolus</taxon>
    </lineage>
</organism>
<proteinExistence type="predicted"/>
<dbReference type="PANTHER" id="PTHR21243">
    <property type="entry name" value="PROTEIN SCAI"/>
    <property type="match status" value="1"/>
</dbReference>
<evidence type="ECO:0000313" key="2">
    <source>
        <dbReference type="EMBL" id="KAK9696571.1"/>
    </source>
</evidence>
<evidence type="ECO:0000256" key="1">
    <source>
        <dbReference type="SAM" id="MobiDB-lite"/>
    </source>
</evidence>
<sequence length="602" mass="69053">MEDVSDNSATGLNNVAHDTKLDESVDNMNTNKEGGHSITSAHQRIVEEFQYLLEKSQQLFAGLRELSPTGGRQWQPYFQRTFEIYTKLWKFQQQHRIVLENKDNYGLKRWEVGEIASKIGQLYYHYYLRTSETNYLQESYVFYEAIRERAYFRDVLDSKNTALMIKKLRYYARFIVVCLLLNKRTSVRKLLSELTMLVDDYAKTFKSSDSSEWQLVLQEISTFLEAERHLIPVTPEGAALPFSNRLGLEKFARPEKDGPKMKLQEAILVGNCQTQIKFSELTLDMYRMLQSLEREPVGSKTAVANPESQPREEGSLEDQVNAPPTSASDKTPARRVNPHKFLLYRPNYSQLVVYLANAFKEINENSALLLYLSADGVQLDPTEKNLYSGGVTTAYRKTSDESDVNALIHCLHPEDITPFTRKPLFLVVDSSNSSAFKNVLTPFNQPFMCLLSPTECPIKDISQVGNLFTLFLHSPLLGFSFVSQNTQVTSQDWAQCTELVSSLEDEISELLLTSQFGKTNKFLQDDFLRRFIVRFVFCYAVFTYHIRFNEFAHFPTASPAIPEDILASPKIMQTIRELAQLTDSMSHYNFPKDSTSEVMDQS</sequence>
<feature type="region of interest" description="Disordered" evidence="1">
    <location>
        <begin position="296"/>
        <end position="334"/>
    </location>
</feature>